<evidence type="ECO:0000313" key="3">
    <source>
        <dbReference type="Proteomes" id="UP000325003"/>
    </source>
</evidence>
<comment type="caution">
    <text evidence="2">The sequence shown here is derived from an EMBL/GenBank/DDBJ whole genome shotgun (WGS) entry which is preliminary data.</text>
</comment>
<organism evidence="2 3">
    <name type="scientific">Nocardioides humilatus</name>
    <dbReference type="NCBI Taxonomy" id="2607660"/>
    <lineage>
        <taxon>Bacteria</taxon>
        <taxon>Bacillati</taxon>
        <taxon>Actinomycetota</taxon>
        <taxon>Actinomycetes</taxon>
        <taxon>Propionibacteriales</taxon>
        <taxon>Nocardioidaceae</taxon>
        <taxon>Nocardioides</taxon>
    </lineage>
</organism>
<dbReference type="Proteomes" id="UP000325003">
    <property type="component" value="Unassembled WGS sequence"/>
</dbReference>
<accession>A0A5B1LIW1</accession>
<sequence>MNLVPLAIAVGIPYLLVGLLWAVNHDDHLAALDGGDKLFSWLGEVVAWPILIFWDVSLR</sequence>
<gene>
    <name evidence="2" type="ORF">F0U44_13845</name>
</gene>
<keyword evidence="1" id="KW-0472">Membrane</keyword>
<evidence type="ECO:0000313" key="2">
    <source>
        <dbReference type="EMBL" id="KAA1419710.1"/>
    </source>
</evidence>
<keyword evidence="3" id="KW-1185">Reference proteome</keyword>
<keyword evidence="1" id="KW-1133">Transmembrane helix</keyword>
<proteinExistence type="predicted"/>
<dbReference type="EMBL" id="VUJV01000003">
    <property type="protein sequence ID" value="KAA1419710.1"/>
    <property type="molecule type" value="Genomic_DNA"/>
</dbReference>
<reference evidence="2 3" key="1">
    <citation type="submission" date="2019-09" db="EMBL/GenBank/DDBJ databases">
        <title>Nocardioides panacisoli sp. nov., isolated from the soil of a ginseng field.</title>
        <authorList>
            <person name="Cho C."/>
        </authorList>
    </citation>
    <scope>NUCLEOTIDE SEQUENCE [LARGE SCALE GENOMIC DNA]</scope>
    <source>
        <strain evidence="2 3">BN130099</strain>
    </source>
</reference>
<keyword evidence="1" id="KW-0812">Transmembrane</keyword>
<evidence type="ECO:0000256" key="1">
    <source>
        <dbReference type="SAM" id="Phobius"/>
    </source>
</evidence>
<dbReference type="AlphaFoldDB" id="A0A5B1LIW1"/>
<reference evidence="2 3" key="2">
    <citation type="submission" date="2019-09" db="EMBL/GenBank/DDBJ databases">
        <authorList>
            <person name="Jin C."/>
        </authorList>
    </citation>
    <scope>NUCLEOTIDE SEQUENCE [LARGE SCALE GENOMIC DNA]</scope>
    <source>
        <strain evidence="2 3">BN130099</strain>
    </source>
</reference>
<feature type="transmembrane region" description="Helical" evidence="1">
    <location>
        <begin position="38"/>
        <end position="56"/>
    </location>
</feature>
<protein>
    <submittedName>
        <fullName evidence="2">Uncharacterized protein</fullName>
    </submittedName>
</protein>
<name>A0A5B1LIW1_9ACTN</name>